<evidence type="ECO:0000256" key="7">
    <source>
        <dbReference type="ARBA" id="ARBA00022838"/>
    </source>
</evidence>
<dbReference type="RefSeq" id="XP_031585215.1">
    <property type="nucleotide sequence ID" value="XM_031729355.2"/>
</dbReference>
<evidence type="ECO:0000256" key="1">
    <source>
        <dbReference type="ARBA" id="ARBA00004300"/>
    </source>
</evidence>
<feature type="region of interest" description="Disordered" evidence="13">
    <location>
        <begin position="817"/>
        <end position="836"/>
    </location>
</feature>
<dbReference type="GeneID" id="116312033"/>
<feature type="region of interest" description="Disordered" evidence="13">
    <location>
        <begin position="1152"/>
        <end position="1233"/>
    </location>
</feature>
<dbReference type="GO" id="GO:1902903">
    <property type="term" value="P:regulation of supramolecular fiber organization"/>
    <property type="evidence" value="ECO:0007669"/>
    <property type="project" value="UniProtKB-ARBA"/>
</dbReference>
<reference evidence="15" key="1">
    <citation type="submission" date="2025-08" db="UniProtKB">
        <authorList>
            <consortium name="Ensembl"/>
        </authorList>
    </citation>
    <scope>IDENTIFICATION</scope>
</reference>
<keyword evidence="8" id="KW-0333">Golgi apparatus</keyword>
<evidence type="ECO:0000313" key="15">
    <source>
        <dbReference type="Ensembl" id="ENSOABP00000050870.2"/>
    </source>
</evidence>
<feature type="compositionally biased region" description="Low complexity" evidence="13">
    <location>
        <begin position="272"/>
        <end position="281"/>
    </location>
</feature>
<evidence type="ECO:0000256" key="12">
    <source>
        <dbReference type="PROSITE-ProRule" id="PRU00103"/>
    </source>
</evidence>
<dbReference type="GO" id="GO:0040001">
    <property type="term" value="P:establishment of mitotic spindle localization"/>
    <property type="evidence" value="ECO:0007669"/>
    <property type="project" value="TreeGrafter"/>
</dbReference>
<dbReference type="InterPro" id="IPR016024">
    <property type="entry name" value="ARM-type_fold"/>
</dbReference>
<sequence length="1476" mass="162782">MEEHDNMDYFYQQVLQKDVTRRLQVGQDLIDYLNDPHRSPDVEQDKPRLDKTIGELTGWVNSSNFKVALLGIDICGAFVDRMGERFKGYLGTVLPALVDRLGDGKDQVRENSQALILRCMEQTASPMYVWERLLPGLKHKNFRSREGICLCLSATLSMYGAQPLSLSKIVPHLCSLTGDQNPQVREASITTLVDVYRHVGEKVRADIGKRGLPAARLQTIFARFDEALNSGNMALSPSHDRSFDDDDSVDGSRSSSAQAAFKVPKVPKKPAESSAARRPSATGGKLVSKESAGAVDEEDFIKAFTDVPTVQIYSTRDLDDNLNKIREICSDDKHDWDQRAIALKKIRSLLVAGAANYDCFYQHLRLLDGAFKLSAKDLRSQVVREACITVAHLSSVLGNKFDHGAEAIVPVLFNLIPNCAKVMATSGVSAIRIIIRYTHVPRLIPLITSNCTSKSVAVRRRCYDFLDLLLQEWQTHSLERHTAVLVDSIKKGIRDADSEARVEARKTYWGLRNHFPAEAEALYNSLEPSYQRTLQSCLKSSGSVASLPQSDRSSSSSQESLNRPLSSKWSAAPGRVPAGSKGGVSSTSLQRSRSDVDVNAAAVAKYRHVGQTGGAGRLPPGSYSSLGRVRTKQPLSTASTVSSQVDSRGRSRTKMVSQSQPGSRSGSPGRVLTSTTLSTMSTGAHRVLAGSTGDGHRRSRIPRSQGCSRDSSPTRLSVAPSSISSIYNGASRGARGSRIPRPSMSQGCSREASRESSRDTSPVRSFTPLGSGFGISQSSRLSSSVSAMRVLNTGSDVEEALADALKKPARRRYENYGMYSDDDANSDASSACSERSYSSRNGGAIPTYMRQTEDVAEVLNRCASANWSERKEGLLGLQALLKNQRTLSRVELKRLCEIFTRMFADPHSKRVFSMFLETLVDFIQVHKDDLQDWLFVLLTQLLKKMGADLLGSVQAKVQRALDVTRECFPNDLQFTILMRFTVDQTQTPNLKVKVAILKYIETLTLQMEAPDFVNSSETRLAVSRIITWTTEPKSSDVRKAAQSVLIALFQLNTPEFTMLLAALPKTFQDGATKLLQNHLKNTGNAAQAPMGSPMTRHTPRSPASWSSPVTSPTNTSQNTLSPSAFDYDTENMNSEDIYSSLKGVTEAIQNFSVRSQEDMNEPVQRREGEEGGSGTDGRLSDMGDGGRMALDNKTSLLNTPLLSSSPRVSREYLSDSPLKHSRKDTSLDDSELLTDDSSLDQSELVAELLKELSNHNERIEERKAALCELQKLIRENTLQVWDEHFKTILLLLLETMGDREHVIRTLALRVLREILSKQPWRFKNYAELTIMKALEAHKDPHKEVVRAAEETAAMLALSISPDQCIKVLCPIIQSADYPINLAAIKMQTKVVERIPREGLISLLPEIVPGLIQGYDNSESSVRKACVFCLVAIYSVIGEDLKPHLSQLSSSKLKLLNLYIKRAQSGTTGNEPSTEGL</sequence>
<keyword evidence="16" id="KW-1185">Reference proteome</keyword>
<dbReference type="GO" id="GO:0090307">
    <property type="term" value="P:mitotic spindle assembly"/>
    <property type="evidence" value="ECO:0007669"/>
    <property type="project" value="TreeGrafter"/>
</dbReference>
<dbReference type="PANTHER" id="PTHR21567:SF30">
    <property type="entry name" value="CLIP-ASSOCIATING PROTEIN 2"/>
    <property type="match status" value="1"/>
</dbReference>
<dbReference type="GO" id="GO:0031110">
    <property type="term" value="P:regulation of microtubule polymerization or depolymerization"/>
    <property type="evidence" value="ECO:0007669"/>
    <property type="project" value="UniProtKB-ARBA"/>
</dbReference>
<dbReference type="Proteomes" id="UP000472276">
    <property type="component" value="Unassembled WGS sequence"/>
</dbReference>
<dbReference type="GO" id="GO:0000776">
    <property type="term" value="C:kinetochore"/>
    <property type="evidence" value="ECO:0007669"/>
    <property type="project" value="TreeGrafter"/>
</dbReference>
<evidence type="ECO:0000256" key="4">
    <source>
        <dbReference type="ARBA" id="ARBA00022454"/>
    </source>
</evidence>
<dbReference type="InterPro" id="IPR048491">
    <property type="entry name" value="XMAP215_CLASP_TOG"/>
</dbReference>
<gene>
    <name evidence="15" type="primary">CLASP2</name>
</gene>
<dbReference type="InterPro" id="IPR021133">
    <property type="entry name" value="HEAT_type_2"/>
</dbReference>
<feature type="domain" description="TOG" evidence="14">
    <location>
        <begin position="317"/>
        <end position="547"/>
    </location>
</feature>
<feature type="region of interest" description="Disordered" evidence="13">
    <location>
        <begin position="233"/>
        <end position="290"/>
    </location>
</feature>
<feature type="compositionally biased region" description="Low complexity" evidence="13">
    <location>
        <begin position="546"/>
        <end position="567"/>
    </location>
</feature>
<keyword evidence="11" id="KW-0137">Centromere</keyword>
<evidence type="ECO:0000256" key="5">
    <source>
        <dbReference type="ARBA" id="ARBA00022490"/>
    </source>
</evidence>
<dbReference type="InterPro" id="IPR034085">
    <property type="entry name" value="TOG"/>
</dbReference>
<feature type="compositionally biased region" description="Low complexity" evidence="13">
    <location>
        <begin position="1194"/>
        <end position="1206"/>
    </location>
</feature>
<dbReference type="Ensembl" id="ENSOABT00000052169.2">
    <property type="protein sequence ID" value="ENSOABP00000050870.2"/>
    <property type="gene ID" value="ENSOABG00000009575.2"/>
</dbReference>
<dbReference type="GO" id="GO:0008017">
    <property type="term" value="F:microtubule binding"/>
    <property type="evidence" value="ECO:0007669"/>
    <property type="project" value="TreeGrafter"/>
</dbReference>
<dbReference type="GO" id="GO:0005815">
    <property type="term" value="C:microtubule organizing center"/>
    <property type="evidence" value="ECO:0007669"/>
    <property type="project" value="TreeGrafter"/>
</dbReference>
<proteinExistence type="predicted"/>
<evidence type="ECO:0000313" key="16">
    <source>
        <dbReference type="Proteomes" id="UP000472276"/>
    </source>
</evidence>
<dbReference type="GO" id="GO:0045180">
    <property type="term" value="C:basal cortex"/>
    <property type="evidence" value="ECO:0007669"/>
    <property type="project" value="TreeGrafter"/>
</dbReference>
<feature type="compositionally biased region" description="Low complexity" evidence="13">
    <location>
        <begin position="657"/>
        <end position="682"/>
    </location>
</feature>
<evidence type="ECO:0000256" key="6">
    <source>
        <dbReference type="ARBA" id="ARBA00022737"/>
    </source>
</evidence>
<dbReference type="PROSITE" id="PS50077">
    <property type="entry name" value="HEAT_REPEAT"/>
    <property type="match status" value="1"/>
</dbReference>
<feature type="domain" description="TOG" evidence="14">
    <location>
        <begin position="847"/>
        <end position="1085"/>
    </location>
</feature>
<feature type="region of interest" description="Disordered" evidence="13">
    <location>
        <begin position="1083"/>
        <end position="1128"/>
    </location>
</feature>
<feature type="region of interest" description="Disordered" evidence="13">
    <location>
        <begin position="611"/>
        <end position="778"/>
    </location>
</feature>
<evidence type="ECO:0000256" key="10">
    <source>
        <dbReference type="ARBA" id="ARBA00023306"/>
    </source>
</evidence>
<evidence type="ECO:0000256" key="3">
    <source>
        <dbReference type="ARBA" id="ARBA00004629"/>
    </source>
</evidence>
<evidence type="ECO:0000256" key="2">
    <source>
        <dbReference type="ARBA" id="ARBA00004601"/>
    </source>
</evidence>
<dbReference type="InterPro" id="IPR024395">
    <property type="entry name" value="CLASP_N_dom"/>
</dbReference>
<dbReference type="Gene3D" id="1.25.10.10">
    <property type="entry name" value="Leucine-rich Repeat Variant"/>
    <property type="match status" value="4"/>
</dbReference>
<dbReference type="InterPro" id="IPR057546">
    <property type="entry name" value="HEAT_GCN1"/>
</dbReference>
<keyword evidence="7" id="KW-0995">Kinetochore</keyword>
<reference evidence="15" key="2">
    <citation type="submission" date="2025-09" db="UniProtKB">
        <authorList>
            <consortium name="Ensembl"/>
        </authorList>
    </citation>
    <scope>IDENTIFICATION</scope>
</reference>
<feature type="domain" description="TOG" evidence="14">
    <location>
        <begin position="8"/>
        <end position="233"/>
    </location>
</feature>
<keyword evidence="10" id="KW-0131">Cell cycle</keyword>
<dbReference type="InterPro" id="IPR011989">
    <property type="entry name" value="ARM-like"/>
</dbReference>
<feature type="compositionally biased region" description="Low complexity" evidence="13">
    <location>
        <begin position="826"/>
        <end position="836"/>
    </location>
</feature>
<dbReference type="GO" id="GO:0005876">
    <property type="term" value="C:spindle microtubule"/>
    <property type="evidence" value="ECO:0007669"/>
    <property type="project" value="TreeGrafter"/>
</dbReference>
<dbReference type="Pfam" id="PF21041">
    <property type="entry name" value="XMAP215_CLASP_TOG"/>
    <property type="match status" value="1"/>
</dbReference>
<feature type="repeat" description="HEAT" evidence="12">
    <location>
        <begin position="169"/>
        <end position="206"/>
    </location>
</feature>
<feature type="domain" description="TOG" evidence="14">
    <location>
        <begin position="1231"/>
        <end position="1472"/>
    </location>
</feature>
<dbReference type="Pfam" id="PF12348">
    <property type="entry name" value="CLASP_N"/>
    <property type="match status" value="1"/>
</dbReference>
<comment type="subcellular location">
    <subcellularLocation>
        <location evidence="3">Chromosome</location>
        <location evidence="3">Centromere</location>
        <location evidence="3">Kinetochore</location>
    </subcellularLocation>
    <subcellularLocation>
        <location evidence="1">Cytoplasm</location>
        <location evidence="1">Cytoskeleton</location>
        <location evidence="1">Microtubule organizing center</location>
        <location evidence="1">Centrosome</location>
    </subcellularLocation>
    <subcellularLocation>
        <location evidence="2">Golgi apparatus</location>
        <location evidence="2">trans-Golgi network</location>
    </subcellularLocation>
</comment>
<name>A0A668VG44_OREAU</name>
<evidence type="ECO:0000256" key="8">
    <source>
        <dbReference type="ARBA" id="ARBA00023034"/>
    </source>
</evidence>
<dbReference type="FunFam" id="1.25.10.10:FF:000005">
    <property type="entry name" value="CLIP-associating protein 1 isoform 2"/>
    <property type="match status" value="1"/>
</dbReference>
<organism evidence="15 16">
    <name type="scientific">Oreochromis aureus</name>
    <name type="common">Israeli tilapia</name>
    <name type="synonym">Chromis aureus</name>
    <dbReference type="NCBI Taxonomy" id="47969"/>
    <lineage>
        <taxon>Eukaryota</taxon>
        <taxon>Metazoa</taxon>
        <taxon>Chordata</taxon>
        <taxon>Craniata</taxon>
        <taxon>Vertebrata</taxon>
        <taxon>Euteleostomi</taxon>
        <taxon>Actinopterygii</taxon>
        <taxon>Neopterygii</taxon>
        <taxon>Teleostei</taxon>
        <taxon>Neoteleostei</taxon>
        <taxon>Acanthomorphata</taxon>
        <taxon>Ovalentaria</taxon>
        <taxon>Cichlomorphae</taxon>
        <taxon>Cichliformes</taxon>
        <taxon>Cichlidae</taxon>
        <taxon>African cichlids</taxon>
        <taxon>Pseudocrenilabrinae</taxon>
        <taxon>Oreochromini</taxon>
        <taxon>Oreochromis</taxon>
    </lineage>
</organism>
<feature type="compositionally biased region" description="Polar residues" evidence="13">
    <location>
        <begin position="1101"/>
        <end position="1122"/>
    </location>
</feature>
<evidence type="ECO:0000256" key="9">
    <source>
        <dbReference type="ARBA" id="ARBA00023212"/>
    </source>
</evidence>
<evidence type="ECO:0000256" key="13">
    <source>
        <dbReference type="SAM" id="MobiDB-lite"/>
    </source>
</evidence>
<accession>A0A668VG44</accession>
<evidence type="ECO:0000259" key="14">
    <source>
        <dbReference type="SMART" id="SM01349"/>
    </source>
</evidence>
<evidence type="ECO:0000256" key="11">
    <source>
        <dbReference type="ARBA" id="ARBA00023328"/>
    </source>
</evidence>
<dbReference type="GO" id="GO:0005881">
    <property type="term" value="C:cytoplasmic microtubule"/>
    <property type="evidence" value="ECO:0007669"/>
    <property type="project" value="TreeGrafter"/>
</dbReference>
<feature type="region of interest" description="Disordered" evidence="13">
    <location>
        <begin position="544"/>
        <end position="595"/>
    </location>
</feature>
<dbReference type="SUPFAM" id="SSF48371">
    <property type="entry name" value="ARM repeat"/>
    <property type="match status" value="2"/>
</dbReference>
<protein>
    <recommendedName>
        <fullName evidence="14">TOG domain-containing protein</fullName>
    </recommendedName>
</protein>
<dbReference type="PANTHER" id="PTHR21567">
    <property type="entry name" value="CLASP"/>
    <property type="match status" value="1"/>
</dbReference>
<feature type="compositionally biased region" description="Polar residues" evidence="13">
    <location>
        <begin position="705"/>
        <end position="728"/>
    </location>
</feature>
<keyword evidence="5" id="KW-0963">Cytoplasm</keyword>
<dbReference type="SMART" id="SM01349">
    <property type="entry name" value="TOG"/>
    <property type="match status" value="4"/>
</dbReference>
<dbReference type="Pfam" id="PF23271">
    <property type="entry name" value="HEAT_GCN1"/>
    <property type="match status" value="1"/>
</dbReference>
<keyword evidence="9" id="KW-0206">Cytoskeleton</keyword>
<dbReference type="FunFam" id="1.25.10.10:FF:000001">
    <property type="entry name" value="CLIP-associating protein 1 isoform 2"/>
    <property type="match status" value="1"/>
</dbReference>
<dbReference type="GO" id="GO:0072686">
    <property type="term" value="C:mitotic spindle"/>
    <property type="evidence" value="ECO:0007669"/>
    <property type="project" value="TreeGrafter"/>
</dbReference>
<feature type="compositionally biased region" description="Polar residues" evidence="13">
    <location>
        <begin position="633"/>
        <end position="646"/>
    </location>
</feature>
<keyword evidence="4" id="KW-0158">Chromosome</keyword>
<keyword evidence="6" id="KW-0677">Repeat</keyword>